<dbReference type="Gene3D" id="2.40.50.140">
    <property type="entry name" value="Nucleic acid-binding proteins"/>
    <property type="match status" value="1"/>
</dbReference>
<evidence type="ECO:0000259" key="6">
    <source>
        <dbReference type="PROSITE" id="PS50926"/>
    </source>
</evidence>
<evidence type="ECO:0000256" key="5">
    <source>
        <dbReference type="PROSITE-ProRule" id="PRU10015"/>
    </source>
</evidence>
<feature type="binding site" evidence="4">
    <location>
        <position position="318"/>
    </location>
    <ligand>
        <name>S-adenosyl-L-methionine</name>
        <dbReference type="ChEBI" id="CHEBI:59789"/>
    </ligand>
</feature>
<feature type="active site" evidence="5">
    <location>
        <position position="412"/>
    </location>
</feature>
<evidence type="ECO:0000256" key="1">
    <source>
        <dbReference type="ARBA" id="ARBA00022603"/>
    </source>
</evidence>
<dbReference type="RefSeq" id="WP_012242462.1">
    <property type="nucleotide sequence ID" value="NZ_JACAOE010000001.1"/>
</dbReference>
<keyword evidence="3 4" id="KW-0949">S-adenosyl-L-methionine</keyword>
<proteinExistence type="inferred from homology"/>
<dbReference type="PANTHER" id="PTHR11061">
    <property type="entry name" value="RNA M5U METHYLTRANSFERASE"/>
    <property type="match status" value="1"/>
</dbReference>
<dbReference type="EC" id="2.1.1.190" evidence="7"/>
<dbReference type="InterPro" id="IPR010280">
    <property type="entry name" value="U5_MeTrfase_fam"/>
</dbReference>
<dbReference type="Gene3D" id="2.40.50.1070">
    <property type="match status" value="1"/>
</dbReference>
<feature type="binding site" evidence="4">
    <location>
        <position position="339"/>
    </location>
    <ligand>
        <name>S-adenosyl-L-methionine</name>
        <dbReference type="ChEBI" id="CHEBI:59789"/>
    </ligand>
</feature>
<evidence type="ECO:0000256" key="2">
    <source>
        <dbReference type="ARBA" id="ARBA00022679"/>
    </source>
</evidence>
<dbReference type="Pfam" id="PF05958">
    <property type="entry name" value="tRNA_U5-meth_tr"/>
    <property type="match status" value="1"/>
</dbReference>
<reference evidence="7 8" key="1">
    <citation type="submission" date="2019-07" db="EMBL/GenBank/DDBJ databases">
        <title>Genome sequence of Acholeplasma laidlawii strain with increased resistance to erythromycin.</title>
        <authorList>
            <person name="Medvedeva E.S."/>
            <person name="Baranova N.B."/>
            <person name="Siniagina M.N."/>
            <person name="Mouzykantov A."/>
            <person name="Chernova O.A."/>
            <person name="Chernov V.M."/>
        </authorList>
    </citation>
    <scope>NUCLEOTIDE SEQUENCE [LARGE SCALE GENOMIC DNA]</scope>
    <source>
        <strain evidence="7 8">PG8REry</strain>
    </source>
</reference>
<dbReference type="GO" id="GO:0070475">
    <property type="term" value="P:rRNA base methylation"/>
    <property type="evidence" value="ECO:0007669"/>
    <property type="project" value="TreeGrafter"/>
</dbReference>
<dbReference type="InterPro" id="IPR012340">
    <property type="entry name" value="NA-bd_OB-fold"/>
</dbReference>
<dbReference type="InterPro" id="IPR002792">
    <property type="entry name" value="TRAM_dom"/>
</dbReference>
<dbReference type="Pfam" id="PF01938">
    <property type="entry name" value="TRAM"/>
    <property type="match status" value="1"/>
</dbReference>
<dbReference type="CDD" id="cd02440">
    <property type="entry name" value="AdoMet_MTases"/>
    <property type="match status" value="1"/>
</dbReference>
<dbReference type="OMA" id="NPKSEMG"/>
<dbReference type="GO" id="GO:0070041">
    <property type="term" value="F:rRNA (uridine-C5-)-methyltransferase activity"/>
    <property type="evidence" value="ECO:0007669"/>
    <property type="project" value="TreeGrafter"/>
</dbReference>
<dbReference type="Proteomes" id="UP000315938">
    <property type="component" value="Unassembled WGS sequence"/>
</dbReference>
<feature type="binding site" evidence="4">
    <location>
        <position position="385"/>
    </location>
    <ligand>
        <name>S-adenosyl-L-methionine</name>
        <dbReference type="ChEBI" id="CHEBI:59789"/>
    </ligand>
</feature>
<dbReference type="Gene3D" id="3.40.50.150">
    <property type="entry name" value="Vaccinia Virus protein VP39"/>
    <property type="match status" value="1"/>
</dbReference>
<dbReference type="NCBIfam" id="TIGR00479">
    <property type="entry name" value="rumA"/>
    <property type="match status" value="1"/>
</dbReference>
<dbReference type="SUPFAM" id="SSF53335">
    <property type="entry name" value="S-adenosyl-L-methionine-dependent methyltransferases"/>
    <property type="match status" value="1"/>
</dbReference>
<feature type="active site" description="Nucleophile" evidence="4">
    <location>
        <position position="412"/>
    </location>
</feature>
<feature type="binding site" evidence="4">
    <location>
        <position position="289"/>
    </location>
    <ligand>
        <name>S-adenosyl-L-methionine</name>
        <dbReference type="ChEBI" id="CHEBI:59789"/>
    </ligand>
</feature>
<accession>A0A553IIM2</accession>
<evidence type="ECO:0000313" key="8">
    <source>
        <dbReference type="Proteomes" id="UP000315938"/>
    </source>
</evidence>
<gene>
    <name evidence="7" type="primary">rlmD</name>
    <name evidence="7" type="ORF">FNV44_03050</name>
</gene>
<protein>
    <submittedName>
        <fullName evidence="7">23S rRNA (Uracil(1939)-C(5))-methyltransferase RlmD</fullName>
        <ecNumber evidence="7">2.1.1.190</ecNumber>
    </submittedName>
</protein>
<name>A0A553IIM2_ACHLA</name>
<keyword evidence="2 4" id="KW-0808">Transferase</keyword>
<dbReference type="PANTHER" id="PTHR11061:SF45">
    <property type="match status" value="1"/>
</dbReference>
<keyword evidence="1 4" id="KW-0489">Methyltransferase</keyword>
<dbReference type="PROSITE" id="PS01230">
    <property type="entry name" value="TRMA_1"/>
    <property type="match status" value="1"/>
</dbReference>
<evidence type="ECO:0000313" key="7">
    <source>
        <dbReference type="EMBL" id="TRY00037.1"/>
    </source>
</evidence>
<sequence length="460" mass="52810">MINEQIKINDLIEIEIKKLGINGEGIGYYHKLAVFVDNALPGEIITAKVTEIFPNRLLADIEEIKVKSPDRLEVMFPEYELCGAYSMQHVTYEKSLQIKRDILINALNRYVDKKIVYSKIKQTIGMNEPLGYRNKVSLPVRKLEGKNKFGLYAKGGNEFIPVNDTPVHQPRINEIIQIVETLMDQHKFHAYIQKDKSGYMKSMVIRRSYTTGEVQVSFLLMKKFEGIAKFTEALVAQCPDIVSVFAFYTDKYKEQIFFTNNYENLFGKATINEKINHQTFSLYPEAFFQLNTVMADKFYNKMRELANLQPTDVVIDAYAGSAPISHYIAKDVKKVYAIEIDQRSVQSAILSLKRNNIKNVTVIQSDFKKALKNLEVDTIDAMFFDPPRTGLGYDTIKQILKYKPKKLIYGSCNPSTLAKDLEDLLKTYELKSLIPMDMFPYTPLVESVSLLELRTDLETV</sequence>
<dbReference type="InterPro" id="IPR030390">
    <property type="entry name" value="MeTrfase_TrmA_AS"/>
</dbReference>
<dbReference type="PROSITE" id="PS51687">
    <property type="entry name" value="SAM_MT_RNA_M5U"/>
    <property type="match status" value="1"/>
</dbReference>
<dbReference type="AlphaFoldDB" id="A0A553IIM2"/>
<evidence type="ECO:0000256" key="3">
    <source>
        <dbReference type="ARBA" id="ARBA00022691"/>
    </source>
</evidence>
<organism evidence="7 8">
    <name type="scientific">Acholeplasma laidlawii</name>
    <dbReference type="NCBI Taxonomy" id="2148"/>
    <lineage>
        <taxon>Bacteria</taxon>
        <taxon>Bacillati</taxon>
        <taxon>Mycoplasmatota</taxon>
        <taxon>Mollicutes</taxon>
        <taxon>Acholeplasmatales</taxon>
        <taxon>Acholeplasmataceae</taxon>
        <taxon>Acholeplasma</taxon>
    </lineage>
</organism>
<dbReference type="GeneID" id="41338693"/>
<comment type="caution">
    <text evidence="7">The sequence shown here is derived from an EMBL/GenBank/DDBJ whole genome shotgun (WGS) entry which is preliminary data.</text>
</comment>
<dbReference type="InterPro" id="IPR029063">
    <property type="entry name" value="SAM-dependent_MTases_sf"/>
</dbReference>
<dbReference type="EMBL" id="VKID01000001">
    <property type="protein sequence ID" value="TRY00037.1"/>
    <property type="molecule type" value="Genomic_DNA"/>
</dbReference>
<feature type="domain" description="TRAM" evidence="6">
    <location>
        <begin position="5"/>
        <end position="63"/>
    </location>
</feature>
<comment type="similarity">
    <text evidence="4">Belongs to the class I-like SAM-binding methyltransferase superfamily. RNA M5U methyltransferase family.</text>
</comment>
<dbReference type="PROSITE" id="PS50926">
    <property type="entry name" value="TRAM"/>
    <property type="match status" value="1"/>
</dbReference>
<dbReference type="SUPFAM" id="SSF50249">
    <property type="entry name" value="Nucleic acid-binding proteins"/>
    <property type="match status" value="1"/>
</dbReference>
<evidence type="ECO:0000256" key="4">
    <source>
        <dbReference type="PROSITE-ProRule" id="PRU01024"/>
    </source>
</evidence>